<evidence type="ECO:0000313" key="3">
    <source>
        <dbReference type="Proteomes" id="UP000002058"/>
    </source>
</evidence>
<dbReference type="OrthoDB" id="269405at2759"/>
<keyword evidence="3" id="KW-1185">Reference proteome</keyword>
<evidence type="ECO:0000313" key="2">
    <source>
        <dbReference type="EMBL" id="EEP79256.1"/>
    </source>
</evidence>
<dbReference type="GO" id="GO:0031417">
    <property type="term" value="C:NatC complex"/>
    <property type="evidence" value="ECO:0007669"/>
    <property type="project" value="InterPro"/>
</dbReference>
<dbReference type="VEuPathDB" id="FungiDB:UREG_04102"/>
<dbReference type="Proteomes" id="UP000002058">
    <property type="component" value="Unassembled WGS sequence"/>
</dbReference>
<dbReference type="GeneID" id="8444806"/>
<accession>C4JMP4</accession>
<protein>
    <recommendedName>
        <fullName evidence="1">NAA35-like TPR repeats domain-containing protein</fullName>
    </recommendedName>
</protein>
<dbReference type="HOGENOM" id="CLU_606920_0_0_1"/>
<dbReference type="OMA" id="HICATHL"/>
<dbReference type="InterPro" id="IPR057982">
    <property type="entry name" value="TPR_NAA35"/>
</dbReference>
<reference evidence="2" key="2">
    <citation type="submission" date="2005-08" db="EMBL/GenBank/DDBJ databases">
        <authorList>
            <person name="Ohara O."/>
            <person name="Nagase T."/>
            <person name="Kikuno R."/>
            <person name="Ishikawa K."/>
            <person name="Suyama M."/>
        </authorList>
    </citation>
    <scope>NUCLEOTIDE SEQUENCE</scope>
    <source>
        <strain evidence="2">1704</strain>
    </source>
</reference>
<feature type="domain" description="NAA35-like TPR repeats" evidence="1">
    <location>
        <begin position="44"/>
        <end position="276"/>
    </location>
</feature>
<dbReference type="KEGG" id="ure:UREG_04102"/>
<name>C4JMP4_UNCRE</name>
<dbReference type="RefSeq" id="XP_002544585.1">
    <property type="nucleotide sequence ID" value="XM_002544539.1"/>
</dbReference>
<dbReference type="STRING" id="336963.C4JMP4"/>
<dbReference type="InterPro" id="IPR007244">
    <property type="entry name" value="Naa35_N"/>
</dbReference>
<organism evidence="2 3">
    <name type="scientific">Uncinocarpus reesii (strain UAMH 1704)</name>
    <dbReference type="NCBI Taxonomy" id="336963"/>
    <lineage>
        <taxon>Eukaryota</taxon>
        <taxon>Fungi</taxon>
        <taxon>Dikarya</taxon>
        <taxon>Ascomycota</taxon>
        <taxon>Pezizomycotina</taxon>
        <taxon>Eurotiomycetes</taxon>
        <taxon>Eurotiomycetidae</taxon>
        <taxon>Onygenales</taxon>
        <taxon>Onygenaceae</taxon>
        <taxon>Uncinocarpus</taxon>
    </lineage>
</organism>
<dbReference type="Pfam" id="PF25789">
    <property type="entry name" value="TPR_NAA35"/>
    <property type="match status" value="1"/>
</dbReference>
<dbReference type="AlphaFoldDB" id="C4JMP4"/>
<dbReference type="PANTHER" id="PTHR21373:SF0">
    <property type="entry name" value="N-ALPHA-ACETYLTRANSFERASE 35, NATC AUXILIARY SUBUNIT"/>
    <property type="match status" value="1"/>
</dbReference>
<dbReference type="EMBL" id="CH476616">
    <property type="protein sequence ID" value="EEP79256.1"/>
    <property type="molecule type" value="Genomic_DNA"/>
</dbReference>
<evidence type="ECO:0000259" key="1">
    <source>
        <dbReference type="Pfam" id="PF25789"/>
    </source>
</evidence>
<dbReference type="InParanoid" id="C4JMP4"/>
<sequence>MRVLGSKSIKQFCFDDLADLVLPWSTLLDKRNEEVEMPSDPRFQIAKYMETFVKRVAQAEGIDGHLRPLISEPAINLHGEEAIYAYPLGSWVYHQKLRQLRLLLQLGFELSIYSPEELPGLYWYLSHICATHLSHLDRIRSCVEAEYQRGTVDTAQENKIERKRAFDRTFKILQRHSTELGAIDAFALALNALFILILRYDLLPSTYLSSSKRYSSESLRYELRMKPFFSVSLPEPLPFEFFEKEATLSESSDELVLDRALAAVAEARKALEQCLADGPFLDSGISGTKGEQDKEGTVPLASLKEDWIKDVKDSLRACIATSIAIGTFKKAYTAKPASLSTRRKGKSDDIQPARSPSRRLNLSVEVPQIGSKDRWHDWWIVPKISEILPIRGN</sequence>
<dbReference type="PANTHER" id="PTHR21373">
    <property type="entry name" value="GLUCOSE REPRESSIBLE PROTEIN MAK10"/>
    <property type="match status" value="1"/>
</dbReference>
<dbReference type="eggNOG" id="KOG2343">
    <property type="taxonomic scope" value="Eukaryota"/>
</dbReference>
<reference evidence="2" key="1">
    <citation type="submission" date="2005-04" db="EMBL/GenBank/DDBJ databases">
        <authorList>
            <person name="Dennison P.M.J."/>
        </authorList>
    </citation>
    <scope>NUCLEOTIDE SEQUENCE</scope>
    <source>
        <strain evidence="2">1704</strain>
    </source>
</reference>
<gene>
    <name evidence="2" type="ORF">UREG_04102</name>
</gene>
<proteinExistence type="predicted"/>
<reference evidence="2" key="3">
    <citation type="submission" date="2005-09" db="EMBL/GenBank/DDBJ databases">
        <title>Annotation of the Uncinocarpus reesii strain 1704 genome.</title>
        <authorList>
            <consortium name="The Broad Institute Genome Sequencing Platform"/>
            <person name="Birren B."/>
            <person name="Lander E."/>
            <person name="Galagan J."/>
            <person name="Nusbaum C."/>
            <person name="Devon K."/>
            <person name="Ma L.-J."/>
            <person name="Henn M."/>
            <person name="Jaffe D."/>
            <person name="Butler J."/>
            <person name="Alvarez P."/>
            <person name="Gnerre S."/>
            <person name="Grabherr M."/>
            <person name="Kleber M."/>
            <person name="Mauceli E."/>
            <person name="Brockman W."/>
            <person name="Rounsley S."/>
            <person name="Young S."/>
            <person name="LaButti K."/>
            <person name="Pushparaj V."/>
            <person name="DeCaprio D."/>
            <person name="Crawford M."/>
            <person name="Koehrsen M."/>
            <person name="Engels R."/>
            <person name="Montgomery P."/>
            <person name="Pearson M."/>
            <person name="Howarth C."/>
            <person name="Larson L."/>
            <person name="Luoma S."/>
            <person name="White J."/>
            <person name="O'Leary S."/>
            <person name="Kodira C."/>
            <person name="Zeng Q."/>
            <person name="Yandava C."/>
            <person name="Alvarado L."/>
            <person name="Taylor J."/>
            <person name="Johannesson H."/>
        </authorList>
    </citation>
    <scope>NUCLEOTIDE SEQUENCE</scope>
    <source>
        <strain evidence="2">1704</strain>
    </source>
</reference>